<accession>A0A3Q9FQG0</accession>
<evidence type="ECO:0000259" key="8">
    <source>
        <dbReference type="Pfam" id="PF13193"/>
    </source>
</evidence>
<dbReference type="CDD" id="cd05966">
    <property type="entry name" value="ACS"/>
    <property type="match status" value="1"/>
</dbReference>
<dbReference type="Pfam" id="PF13193">
    <property type="entry name" value="AMP-binding_C"/>
    <property type="match status" value="1"/>
</dbReference>
<feature type="domain" description="Acetyl-coenzyme A synthetase N-terminal" evidence="9">
    <location>
        <begin position="11"/>
        <end position="66"/>
    </location>
</feature>
<dbReference type="InterPro" id="IPR032387">
    <property type="entry name" value="ACAS_N"/>
</dbReference>
<evidence type="ECO:0000256" key="6">
    <source>
        <dbReference type="NCBIfam" id="TIGR02188"/>
    </source>
</evidence>
<dbReference type="Pfam" id="PF16177">
    <property type="entry name" value="ACAS_N"/>
    <property type="match status" value="1"/>
</dbReference>
<name>A0A3Q9FQG0_9BACT</name>
<dbReference type="InterPro" id="IPR011904">
    <property type="entry name" value="Ac_CoA_lig"/>
</dbReference>
<dbReference type="PROSITE" id="PS00455">
    <property type="entry name" value="AMP_BINDING"/>
    <property type="match status" value="1"/>
</dbReference>
<evidence type="ECO:0000259" key="9">
    <source>
        <dbReference type="Pfam" id="PF16177"/>
    </source>
</evidence>
<evidence type="ECO:0000256" key="4">
    <source>
        <dbReference type="ARBA" id="ARBA00022840"/>
    </source>
</evidence>
<proteinExistence type="inferred from homology"/>
<protein>
    <recommendedName>
        <fullName evidence="6">Acetate--CoA ligase</fullName>
        <ecNumber evidence="6">6.2.1.1</ecNumber>
    </recommendedName>
</protein>
<evidence type="ECO:0000256" key="1">
    <source>
        <dbReference type="ARBA" id="ARBA00006432"/>
    </source>
</evidence>
<dbReference type="GO" id="GO:0005524">
    <property type="term" value="F:ATP binding"/>
    <property type="evidence" value="ECO:0007669"/>
    <property type="project" value="UniProtKB-KW"/>
</dbReference>
<dbReference type="EC" id="6.2.1.1" evidence="6"/>
<organism evidence="10 11">
    <name type="scientific">Flammeovirga pectinis</name>
    <dbReference type="NCBI Taxonomy" id="2494373"/>
    <lineage>
        <taxon>Bacteria</taxon>
        <taxon>Pseudomonadati</taxon>
        <taxon>Bacteroidota</taxon>
        <taxon>Cytophagia</taxon>
        <taxon>Cytophagales</taxon>
        <taxon>Flammeovirgaceae</taxon>
        <taxon>Flammeovirga</taxon>
    </lineage>
</organism>
<dbReference type="OrthoDB" id="9778383at2"/>
<feature type="domain" description="AMP-binding enzyme C-terminal" evidence="8">
    <location>
        <begin position="516"/>
        <end position="597"/>
    </location>
</feature>
<evidence type="ECO:0000256" key="2">
    <source>
        <dbReference type="ARBA" id="ARBA00022598"/>
    </source>
</evidence>
<dbReference type="SUPFAM" id="SSF56801">
    <property type="entry name" value="Acetyl-CoA synthetase-like"/>
    <property type="match status" value="1"/>
</dbReference>
<keyword evidence="3" id="KW-0547">Nucleotide-binding</keyword>
<dbReference type="InterPro" id="IPR025110">
    <property type="entry name" value="AMP-bd_C"/>
</dbReference>
<comment type="similarity">
    <text evidence="1">Belongs to the ATP-dependent AMP-binding enzyme family.</text>
</comment>
<dbReference type="PANTHER" id="PTHR24095:SF14">
    <property type="entry name" value="ACETYL-COENZYME A SYNTHETASE 1"/>
    <property type="match status" value="1"/>
</dbReference>
<keyword evidence="2 10" id="KW-0436">Ligase</keyword>
<dbReference type="PANTHER" id="PTHR24095">
    <property type="entry name" value="ACETYL-COENZYME A SYNTHETASE"/>
    <property type="match status" value="1"/>
</dbReference>
<dbReference type="Proteomes" id="UP000267268">
    <property type="component" value="Chromosome 1"/>
</dbReference>
<sequence>MISRINNLEDYAVAYRRSVSEPERFWSEVAEQFVWRKKWDKTVEYDFDNYNVQWYKNGKLNITENCLDRHLLSRGDKTAIHWVANDPHEKDRIFSYKELHEQVSLFANVLKRNGVGKGDRVCLYMPMVPELAIAVLACARIGAIHSVIFGGFSAQALADRINDAGAKILITADQGPRGKKVVELKAITDEALFKCENVERVIVYQRTGADVKMDSERDVYWHDEIKSVPNVCDPEVMDSEDPLFILYTSGSTGKPKGVVHSTGGYMVYTWYSFRNVFQYQENDVFWCTADIGWITGHSYIVYGPLLEGATSVMFEGVPTFPDAGRFWRVVDRLKVNIFYTAPTAIRALMAQGLEYVELYKLDSLRVLGTVGEPINREAWEWYHQHIGKGRCPIVDTWWQTETGGIMISPIAGVIPTKPTYATLPLPGIQPVLVDPEGNEIEGKGVEGNLCIKYPWPSMLRTTWGDHERCKQTYFSTFKGLYFTGDGCRRDEDGYYRILGRVDDVMNVSGHRLGTAEVENAINMHSAVIESAVVGYPHDIKGQGIYAYVVCDSAELEVSTILELKEQILEVVIDKIGKIARPDKVQIVRGLPKTRSGKIMRRILRKIGEGQTDNFGDISTLLDPSIVEAIKEGAVKDNAINA</sequence>
<dbReference type="GO" id="GO:0016208">
    <property type="term" value="F:AMP binding"/>
    <property type="evidence" value="ECO:0007669"/>
    <property type="project" value="InterPro"/>
</dbReference>
<evidence type="ECO:0000313" key="11">
    <source>
        <dbReference type="Proteomes" id="UP000267268"/>
    </source>
</evidence>
<dbReference type="KEGG" id="fll:EI427_09155"/>
<dbReference type="GO" id="GO:0003987">
    <property type="term" value="F:acetate-CoA ligase activity"/>
    <property type="evidence" value="ECO:0007669"/>
    <property type="project" value="UniProtKB-UniRule"/>
</dbReference>
<evidence type="ECO:0000313" key="10">
    <source>
        <dbReference type="EMBL" id="AZQ62397.1"/>
    </source>
</evidence>
<dbReference type="EMBL" id="CP034562">
    <property type="protein sequence ID" value="AZQ62397.1"/>
    <property type="molecule type" value="Genomic_DNA"/>
</dbReference>
<dbReference type="Pfam" id="PF00501">
    <property type="entry name" value="AMP-binding"/>
    <property type="match status" value="1"/>
</dbReference>
<feature type="domain" description="AMP-dependent synthetase/ligase" evidence="7">
    <location>
        <begin position="70"/>
        <end position="455"/>
    </location>
</feature>
<keyword evidence="5" id="KW-0007">Acetylation</keyword>
<keyword evidence="4" id="KW-0067">ATP-binding</keyword>
<dbReference type="NCBIfam" id="TIGR02188">
    <property type="entry name" value="Ac_CoA_lig_AcsA"/>
    <property type="match status" value="1"/>
</dbReference>
<dbReference type="NCBIfam" id="NF001208">
    <property type="entry name" value="PRK00174.1"/>
    <property type="match status" value="1"/>
</dbReference>
<evidence type="ECO:0000259" key="7">
    <source>
        <dbReference type="Pfam" id="PF00501"/>
    </source>
</evidence>
<dbReference type="InterPro" id="IPR045851">
    <property type="entry name" value="AMP-bd_C_sf"/>
</dbReference>
<dbReference type="GO" id="GO:0019427">
    <property type="term" value="P:acetyl-CoA biosynthetic process from acetate"/>
    <property type="evidence" value="ECO:0007669"/>
    <property type="project" value="UniProtKB-UniRule"/>
</dbReference>
<evidence type="ECO:0000256" key="3">
    <source>
        <dbReference type="ARBA" id="ARBA00022741"/>
    </source>
</evidence>
<reference evidence="10 11" key="1">
    <citation type="submission" date="2018-12" db="EMBL/GenBank/DDBJ databases">
        <title>Flammeovirga pectinis sp. nov., isolated from the gut of the Korean scallop, Patinopecten yessoensis.</title>
        <authorList>
            <person name="Bae J.-W."/>
            <person name="Jeong Y.-S."/>
            <person name="Kang W."/>
        </authorList>
    </citation>
    <scope>NUCLEOTIDE SEQUENCE [LARGE SCALE GENOMIC DNA]</scope>
    <source>
        <strain evidence="10 11">L12M1</strain>
    </source>
</reference>
<dbReference type="InterPro" id="IPR020845">
    <property type="entry name" value="AMP-binding_CS"/>
</dbReference>
<evidence type="ECO:0000256" key="5">
    <source>
        <dbReference type="ARBA" id="ARBA00022990"/>
    </source>
</evidence>
<keyword evidence="11" id="KW-1185">Reference proteome</keyword>
<dbReference type="Gene3D" id="3.30.300.30">
    <property type="match status" value="1"/>
</dbReference>
<dbReference type="RefSeq" id="WP_126613860.1">
    <property type="nucleotide sequence ID" value="NZ_CP034562.1"/>
</dbReference>
<gene>
    <name evidence="10" type="primary">acs</name>
    <name evidence="10" type="ORF">EI427_09155</name>
</gene>
<dbReference type="Gene3D" id="3.40.50.12780">
    <property type="entry name" value="N-terminal domain of ligase-like"/>
    <property type="match status" value="1"/>
</dbReference>
<dbReference type="InterPro" id="IPR000873">
    <property type="entry name" value="AMP-dep_synth/lig_dom"/>
</dbReference>
<dbReference type="InterPro" id="IPR042099">
    <property type="entry name" value="ANL_N_sf"/>
</dbReference>
<dbReference type="AlphaFoldDB" id="A0A3Q9FQG0"/>
<dbReference type="FunFam" id="3.40.50.12780:FF:000001">
    <property type="entry name" value="Acetyl-coenzyme A synthetase"/>
    <property type="match status" value="1"/>
</dbReference>